<organism evidence="2">
    <name type="scientific">Odontella aurita</name>
    <dbReference type="NCBI Taxonomy" id="265563"/>
    <lineage>
        <taxon>Eukaryota</taxon>
        <taxon>Sar</taxon>
        <taxon>Stramenopiles</taxon>
        <taxon>Ochrophyta</taxon>
        <taxon>Bacillariophyta</taxon>
        <taxon>Mediophyceae</taxon>
        <taxon>Biddulphiophycidae</taxon>
        <taxon>Eupodiscales</taxon>
        <taxon>Odontellaceae</taxon>
        <taxon>Odontella</taxon>
    </lineage>
</organism>
<dbReference type="EMBL" id="HBKQ01013461">
    <property type="protein sequence ID" value="CAE2223411.1"/>
    <property type="molecule type" value="Transcribed_RNA"/>
</dbReference>
<dbReference type="InterPro" id="IPR046540">
    <property type="entry name" value="DMFA2_C"/>
</dbReference>
<name>A0A7S4MHL7_9STRA</name>
<dbReference type="Pfam" id="PF20254">
    <property type="entry name" value="DMFA2_C"/>
    <property type="match status" value="1"/>
</dbReference>
<feature type="domain" description="N,N-dimethylformamidase beta subunit-like C-terminal" evidence="1">
    <location>
        <begin position="51"/>
        <end position="443"/>
    </location>
</feature>
<protein>
    <recommendedName>
        <fullName evidence="1">N,N-dimethylformamidase beta subunit-like C-terminal domain-containing protein</fullName>
    </recommendedName>
</protein>
<gene>
    <name evidence="2" type="ORF">OAUR00152_LOCUS9276</name>
</gene>
<proteinExistence type="predicted"/>
<sequence length="704" mass="80650">MENSLPGNSDWILTKPALKREVEGYMSRVSIQRGESISLYHNSKNAASVVIEVYRTGWYGGIGARRVFGPVTVEGVEQMNPTPDGDGRSVCKWERPYVILTTNNSSYWTTGIYLVKMTEEGTKTQAYAIFVVRDDTRPPDILMQLPTNTYQAYNYWGGKSLYRGAVKVSYDRPYACPENDKAAFGNGAGEYLVNIQPIHEYPISSSAGWNYNMVRWLERSGLDVGYIANTDVHTRLPQLPKPKLFLTQGHDEYWSWDMMDNVMAWRDGGVHLAFLGSNTAYWQIRYEDMAKGDDNSVGDDEPRTVVCYRRDRREVNHTKYRTVKWRQVRPEASLVGVEYHFPLGDPFDEDMIVANNKAISHWIFDGTGLKDGDKIPGMLGYEVDRIRTEWGQGQHAVDVTKLFETPLIDRKGRKFLSHGATYTASSGANVFAAGTMFWSWGLDDYGVMEGLRSSRLNEPVERMTWNIFGAADIRRSGEVNGFSQGAVSNVVRGNVTNATPRDKKPNPLEGWIYEPKNLQFFWKKLGDRPYQREFYSRLGGIQKFRRILDVGARGYNRMCKQLINSTSTEYYQMEPFPPEGKSEMNNDGLLEMYMGEVRNKRPDLVGIFDLIIDFGVFGWSNVQVGFDEDGIREYVDGVRFLLGDGGLWALKTDEGWVNHPEEFFKRWIFPHFEMGTFDDGAYESGHSVKGGKFKFYWFYKKKKR</sequence>
<evidence type="ECO:0000313" key="2">
    <source>
        <dbReference type="EMBL" id="CAE2223411.1"/>
    </source>
</evidence>
<dbReference type="AlphaFoldDB" id="A0A7S4MHL7"/>
<reference evidence="2" key="1">
    <citation type="submission" date="2021-01" db="EMBL/GenBank/DDBJ databases">
        <authorList>
            <person name="Corre E."/>
            <person name="Pelletier E."/>
            <person name="Niang G."/>
            <person name="Scheremetjew M."/>
            <person name="Finn R."/>
            <person name="Kale V."/>
            <person name="Holt S."/>
            <person name="Cochrane G."/>
            <person name="Meng A."/>
            <person name="Brown T."/>
            <person name="Cohen L."/>
        </authorList>
    </citation>
    <scope>NUCLEOTIDE SEQUENCE</scope>
    <source>
        <strain evidence="2">Isolate 1302-5</strain>
    </source>
</reference>
<evidence type="ECO:0000259" key="1">
    <source>
        <dbReference type="Pfam" id="PF20254"/>
    </source>
</evidence>
<accession>A0A7S4MHL7</accession>